<keyword evidence="1" id="KW-0472">Membrane</keyword>
<organism evidence="3 4">
    <name type="scientific">Lamprobacter modestohalophilus</name>
    <dbReference type="NCBI Taxonomy" id="1064514"/>
    <lineage>
        <taxon>Bacteria</taxon>
        <taxon>Pseudomonadati</taxon>
        <taxon>Pseudomonadota</taxon>
        <taxon>Gammaproteobacteria</taxon>
        <taxon>Chromatiales</taxon>
        <taxon>Chromatiaceae</taxon>
        <taxon>Lamprobacter</taxon>
    </lineage>
</organism>
<reference evidence="3 4" key="1">
    <citation type="journal article" date="2020" name="Microorganisms">
        <title>Osmotic Adaptation and Compatible Solute Biosynthesis of Phototrophic Bacteria as Revealed from Genome Analyses.</title>
        <authorList>
            <person name="Imhoff J.F."/>
            <person name="Rahn T."/>
            <person name="Kunzel S."/>
            <person name="Keller A."/>
            <person name="Neulinger S.C."/>
        </authorList>
    </citation>
    <scope>NUCLEOTIDE SEQUENCE [LARGE SCALE GENOMIC DNA]</scope>
    <source>
        <strain evidence="3 4">DSM 25653</strain>
    </source>
</reference>
<accession>A0A9X1B4P4</accession>
<dbReference type="Proteomes" id="UP001138768">
    <property type="component" value="Unassembled WGS sequence"/>
</dbReference>
<keyword evidence="1" id="KW-0812">Transmembrane</keyword>
<evidence type="ECO:0000259" key="2">
    <source>
        <dbReference type="Pfam" id="PF02698"/>
    </source>
</evidence>
<dbReference type="EMBL" id="NRRY01000025">
    <property type="protein sequence ID" value="MBK1619695.1"/>
    <property type="molecule type" value="Genomic_DNA"/>
</dbReference>
<name>A0A9X1B4P4_9GAMM</name>
<gene>
    <name evidence="3" type="ORF">CKO42_14850</name>
</gene>
<feature type="domain" description="DUF218" evidence="2">
    <location>
        <begin position="104"/>
        <end position="239"/>
    </location>
</feature>
<keyword evidence="4" id="KW-1185">Reference proteome</keyword>
<dbReference type="Pfam" id="PF02698">
    <property type="entry name" value="DUF218"/>
    <property type="match status" value="1"/>
</dbReference>
<keyword evidence="1" id="KW-1133">Transmembrane helix</keyword>
<sequence length="261" mass="29413">MAIIKGIVVTLCSPLVIAGLFFVLGFLFGLAHRALARMMSYGIAVSVLFIFSQHYFTDLLLYPLEYMNRVEPELEYAKSFIYPLACYYSDKGDVPEISRWAECSLQRLTAAARLYHQYQGKILVTGGKNNSHKNVSYAEKAAALLVSLGVRKQDIMLIERGGTTAGEITAAMAFLKDRPTLIISSATHIRRIRLLVDNRQNVSFYPVDFISLGNLTPRLEIPSILALEAARRAFYEYIALAKDYYMRRQQTAADQESVAYQ</sequence>
<evidence type="ECO:0000313" key="3">
    <source>
        <dbReference type="EMBL" id="MBK1619695.1"/>
    </source>
</evidence>
<proteinExistence type="predicted"/>
<comment type="caution">
    <text evidence="3">The sequence shown here is derived from an EMBL/GenBank/DDBJ whole genome shotgun (WGS) entry which is preliminary data.</text>
</comment>
<evidence type="ECO:0000256" key="1">
    <source>
        <dbReference type="SAM" id="Phobius"/>
    </source>
</evidence>
<dbReference type="CDD" id="cd06259">
    <property type="entry name" value="YdcF-like"/>
    <property type="match status" value="1"/>
</dbReference>
<dbReference type="InterPro" id="IPR003848">
    <property type="entry name" value="DUF218"/>
</dbReference>
<evidence type="ECO:0000313" key="4">
    <source>
        <dbReference type="Proteomes" id="UP001138768"/>
    </source>
</evidence>
<feature type="transmembrane region" description="Helical" evidence="1">
    <location>
        <begin position="6"/>
        <end position="31"/>
    </location>
</feature>
<protein>
    <recommendedName>
        <fullName evidence="2">DUF218 domain-containing protein</fullName>
    </recommendedName>
</protein>
<dbReference type="RefSeq" id="WP_200245543.1">
    <property type="nucleotide sequence ID" value="NZ_NRRY01000025.1"/>
</dbReference>
<dbReference type="AlphaFoldDB" id="A0A9X1B4P4"/>